<gene>
    <name evidence="1" type="ORF">Prudu_008251</name>
</gene>
<dbReference type="AlphaFoldDB" id="A0A4Y1R3V3"/>
<name>A0A4Y1R3V3_PRUDU</name>
<accession>A0A4Y1R3V3</accession>
<proteinExistence type="predicted"/>
<sequence length="119" mass="13307">MYLYSIQATGKFWLGTGNCRKAKERGYLLDTSPQRKSPGEQVVHGLWGLGVSSREERCPAHSYPLPVYRSLAPSLKIVMFSEVGPYLQESKKTRLSGGWHHKGSTKVAVILMRPRCKSG</sequence>
<evidence type="ECO:0000313" key="1">
    <source>
        <dbReference type="EMBL" id="BBG98763.1"/>
    </source>
</evidence>
<reference evidence="1" key="1">
    <citation type="journal article" date="2019" name="Science">
        <title>Mutation of a bHLH transcription factor allowed almond domestication.</title>
        <authorList>
            <person name="Sanchez-Perez R."/>
            <person name="Pavan S."/>
            <person name="Mazzeo R."/>
            <person name="Moldovan C."/>
            <person name="Aiese Cigliano R."/>
            <person name="Del Cueto J."/>
            <person name="Ricciardi F."/>
            <person name="Lotti C."/>
            <person name="Ricciardi L."/>
            <person name="Dicenta F."/>
            <person name="Lopez-Marques R.L."/>
            <person name="Lindberg Moller B."/>
        </authorList>
    </citation>
    <scope>NUCLEOTIDE SEQUENCE</scope>
</reference>
<organism evidence="1">
    <name type="scientific">Prunus dulcis</name>
    <name type="common">Almond</name>
    <name type="synonym">Amygdalus dulcis</name>
    <dbReference type="NCBI Taxonomy" id="3755"/>
    <lineage>
        <taxon>Eukaryota</taxon>
        <taxon>Viridiplantae</taxon>
        <taxon>Streptophyta</taxon>
        <taxon>Embryophyta</taxon>
        <taxon>Tracheophyta</taxon>
        <taxon>Spermatophyta</taxon>
        <taxon>Magnoliopsida</taxon>
        <taxon>eudicotyledons</taxon>
        <taxon>Gunneridae</taxon>
        <taxon>Pentapetalae</taxon>
        <taxon>rosids</taxon>
        <taxon>fabids</taxon>
        <taxon>Rosales</taxon>
        <taxon>Rosaceae</taxon>
        <taxon>Amygdaloideae</taxon>
        <taxon>Amygdaleae</taxon>
        <taxon>Prunus</taxon>
    </lineage>
</organism>
<protein>
    <submittedName>
        <fullName evidence="1">Uncharacterized protein</fullName>
    </submittedName>
</protein>
<dbReference type="EMBL" id="AP019299">
    <property type="protein sequence ID" value="BBG98763.1"/>
    <property type="molecule type" value="Genomic_DNA"/>
</dbReference>